<dbReference type="EMBL" id="BMRG01000001">
    <property type="protein sequence ID" value="GGP34680.1"/>
    <property type="molecule type" value="Genomic_DNA"/>
</dbReference>
<dbReference type="Proteomes" id="UP000639606">
    <property type="component" value="Unassembled WGS sequence"/>
</dbReference>
<feature type="transmembrane region" description="Helical" evidence="1">
    <location>
        <begin position="96"/>
        <end position="118"/>
    </location>
</feature>
<evidence type="ECO:0000313" key="3">
    <source>
        <dbReference type="Proteomes" id="UP000639606"/>
    </source>
</evidence>
<accession>A0A918AIU1</accession>
<feature type="transmembrane region" description="Helical" evidence="1">
    <location>
        <begin position="15"/>
        <end position="35"/>
    </location>
</feature>
<feature type="transmembrane region" description="Helical" evidence="1">
    <location>
        <begin position="130"/>
        <end position="150"/>
    </location>
</feature>
<gene>
    <name evidence="2" type="ORF">GCM10010185_01690</name>
</gene>
<feature type="transmembrane region" description="Helical" evidence="1">
    <location>
        <begin position="157"/>
        <end position="182"/>
    </location>
</feature>
<comment type="caution">
    <text evidence="2">The sequence shown here is derived from an EMBL/GenBank/DDBJ whole genome shotgun (WGS) entry which is preliminary data.</text>
</comment>
<evidence type="ECO:0000256" key="1">
    <source>
        <dbReference type="SAM" id="Phobius"/>
    </source>
</evidence>
<dbReference type="RefSeq" id="WP_189221086.1">
    <property type="nucleotide sequence ID" value="NZ_BMRG01000001.1"/>
</dbReference>
<reference evidence="2" key="2">
    <citation type="submission" date="2020-09" db="EMBL/GenBank/DDBJ databases">
        <authorList>
            <person name="Sun Q."/>
            <person name="Ohkuma M."/>
        </authorList>
    </citation>
    <scope>NUCLEOTIDE SEQUENCE</scope>
    <source>
        <strain evidence="2">JCM 3313</strain>
    </source>
</reference>
<dbReference type="AlphaFoldDB" id="A0A918AIU1"/>
<keyword evidence="1" id="KW-1133">Transmembrane helix</keyword>
<reference evidence="2" key="1">
    <citation type="journal article" date="2014" name="Int. J. Syst. Evol. Microbiol.">
        <title>Complete genome sequence of Corynebacterium casei LMG S-19264T (=DSM 44701T), isolated from a smear-ripened cheese.</title>
        <authorList>
            <consortium name="US DOE Joint Genome Institute (JGI-PGF)"/>
            <person name="Walter F."/>
            <person name="Albersmeier A."/>
            <person name="Kalinowski J."/>
            <person name="Ruckert C."/>
        </authorList>
    </citation>
    <scope>NUCLEOTIDE SEQUENCE</scope>
    <source>
        <strain evidence="2">JCM 3313</strain>
    </source>
</reference>
<keyword evidence="3" id="KW-1185">Reference proteome</keyword>
<keyword evidence="1" id="KW-0812">Transmembrane</keyword>
<evidence type="ECO:0000313" key="2">
    <source>
        <dbReference type="EMBL" id="GGP34680.1"/>
    </source>
</evidence>
<keyword evidence="1" id="KW-0472">Membrane</keyword>
<feature type="transmembrane region" description="Helical" evidence="1">
    <location>
        <begin position="202"/>
        <end position="223"/>
    </location>
</feature>
<sequence length="427" mass="45224">MTDPVLRRLWPLGPWPLLLPAAAIAAAAVLATTAMRSWPYQEWVRTSAEFHQQNAFAGPIAAAAATYYAGRLTRPDRVFALPSAPRAGRDSARRHLGLLAVTFTLAYLVGMAPLTAVTVEHAEHGGPDPLPIATGLLGLWASIAVGYLIGVVGRGALWAPISFVAVFAVVVLGTGGDTFSALVPVLHVAPAAGRVEALPFTVYRVAFFLLVAVAAVVAATAVLRRHRTRHRPVRAMAPLLVPVVLAVPAVVSTPALFAVEQDVQRVCRTQRGIEHCVHAAHRSRLPVMEQATAAVLTAYGDDTSGRVRRVYDESLRWATAVDDAASGNTEAHQDVVWVAVQPMSPTDHTGREVAWLLAGATACAARSDTTDEERALTVELALWLQNGGRAASSGPLSGIAPHALRDWMSAHRTGLDTCVLTAADLPG</sequence>
<proteinExistence type="predicted"/>
<feature type="transmembrane region" description="Helical" evidence="1">
    <location>
        <begin position="235"/>
        <end position="259"/>
    </location>
</feature>
<name>A0A918AIU1_9PSEU</name>
<protein>
    <submittedName>
        <fullName evidence="2">Uncharacterized protein</fullName>
    </submittedName>
</protein>
<organism evidence="2 3">
    <name type="scientific">Saccharothrix coeruleofusca</name>
    <dbReference type="NCBI Taxonomy" id="33919"/>
    <lineage>
        <taxon>Bacteria</taxon>
        <taxon>Bacillati</taxon>
        <taxon>Actinomycetota</taxon>
        <taxon>Actinomycetes</taxon>
        <taxon>Pseudonocardiales</taxon>
        <taxon>Pseudonocardiaceae</taxon>
        <taxon>Saccharothrix</taxon>
    </lineage>
</organism>